<keyword evidence="3 9" id="KW-0863">Zinc-finger</keyword>
<evidence type="ECO:0000259" key="11">
    <source>
        <dbReference type="PROSITE" id="PS50808"/>
    </source>
</evidence>
<dbReference type="GO" id="GO:0046983">
    <property type="term" value="F:protein dimerization activity"/>
    <property type="evidence" value="ECO:0007669"/>
    <property type="project" value="InterPro"/>
</dbReference>
<comment type="subcellular location">
    <subcellularLocation>
        <location evidence="1">Nucleus</location>
    </subcellularLocation>
</comment>
<evidence type="ECO:0000256" key="1">
    <source>
        <dbReference type="ARBA" id="ARBA00004123"/>
    </source>
</evidence>
<keyword evidence="13" id="KW-1185">Reference proteome</keyword>
<dbReference type="PANTHER" id="PTHR46481:SF10">
    <property type="entry name" value="ZINC FINGER BED DOMAIN-CONTAINING PROTEIN 39"/>
    <property type="match status" value="1"/>
</dbReference>
<dbReference type="GO" id="GO:0008270">
    <property type="term" value="F:zinc ion binding"/>
    <property type="evidence" value="ECO:0007669"/>
    <property type="project" value="UniProtKB-KW"/>
</dbReference>
<dbReference type="PROSITE" id="PS50808">
    <property type="entry name" value="ZF_BED"/>
    <property type="match status" value="1"/>
</dbReference>
<dbReference type="InParanoid" id="A0A7M7N3G1"/>
<sequence length="662" mass="73970">MKRSNPSAGQSGKILSPRSSVWQFMELNRETRRARCRFCEKVLAYTGGTTNLRYHLTAAHSMEEFEVIGPSAKVFKPGGRPLGSGKKRTLKPNTTNSAVKDLQNTPTKGTTMPTEVSTPPSSSSSSSSLSGHLTTSILTPMKAKIRKQKMDEGEMVIAPKLIQLLIQSLQPLSFIYSEGFRSYMKFLEPVYKIPPKQKLQNSLLAMFEESKIQLKEMLVEEAPYFSLVYDLWKGSDREMYTTITIHYLTSQWERRSYVLGTEHVSDAKVSSDEICLYIRELLFQYELPSERMVAILNRQGMLKSTAKGVGSTLVCESLSCAAEKLEMCVLAAFSVPEVKAVIERAGQLVTYLMYDDEANKVLQEMKDAELGGAQTDLVQDRKGSWIATSEMLFKLVALRDIVEKVSSLDLKSAKLYLTQDQWHLAEKLVSSLQILRAALAVMSKDKTGSVSCLLPVVHSILQHCEDASHGPNSPMERFLKTIGRETRDKWDLTAILPSSVPMLAALLDPRFKKLKFIAEEDKTDVIEALKGVMQASPGIIDGGAENNLPADSHETSPFLCLFGDGEEDVPDRLDIDSEISSYMTFPALRHDSCPLDWWRVNRSRFSHLVQLAKQFLCVPAIAQSMSDIMAGASMLDMKRAVLEVELVAPLIFLNHNWSLTQL</sequence>
<keyword evidence="8" id="KW-0539">Nucleus</keyword>
<dbReference type="OrthoDB" id="1607513at2759"/>
<reference evidence="12" key="2">
    <citation type="submission" date="2021-01" db="UniProtKB">
        <authorList>
            <consortium name="EnsemblMetazoa"/>
        </authorList>
    </citation>
    <scope>IDENTIFICATION</scope>
</reference>
<evidence type="ECO:0000313" key="12">
    <source>
        <dbReference type="EnsemblMetazoa" id="XP_030830550"/>
    </source>
</evidence>
<evidence type="ECO:0000256" key="8">
    <source>
        <dbReference type="ARBA" id="ARBA00023242"/>
    </source>
</evidence>
<protein>
    <recommendedName>
        <fullName evidence="11">BED-type domain-containing protein</fullName>
    </recommendedName>
</protein>
<dbReference type="GO" id="GO:0003677">
    <property type="term" value="F:DNA binding"/>
    <property type="evidence" value="ECO:0007669"/>
    <property type="project" value="UniProtKB-KW"/>
</dbReference>
<keyword evidence="4" id="KW-0862">Zinc</keyword>
<feature type="compositionally biased region" description="Polar residues" evidence="10">
    <location>
        <begin position="91"/>
        <end position="109"/>
    </location>
</feature>
<dbReference type="AlphaFoldDB" id="A0A7M7N3G1"/>
<dbReference type="InterPro" id="IPR008906">
    <property type="entry name" value="HATC_C_dom"/>
</dbReference>
<dbReference type="InterPro" id="IPR003656">
    <property type="entry name" value="Znf_BED"/>
</dbReference>
<feature type="domain" description="BED-type" evidence="11">
    <location>
        <begin position="16"/>
        <end position="67"/>
    </location>
</feature>
<evidence type="ECO:0000256" key="4">
    <source>
        <dbReference type="ARBA" id="ARBA00022833"/>
    </source>
</evidence>
<dbReference type="GO" id="GO:0005634">
    <property type="term" value="C:nucleus"/>
    <property type="evidence" value="ECO:0000318"/>
    <property type="project" value="GO_Central"/>
</dbReference>
<dbReference type="InterPro" id="IPR012337">
    <property type="entry name" value="RNaseH-like_sf"/>
</dbReference>
<feature type="compositionally biased region" description="Low complexity" evidence="10">
    <location>
        <begin position="110"/>
        <end position="133"/>
    </location>
</feature>
<keyword evidence="7" id="KW-0804">Transcription</keyword>
<dbReference type="InterPro" id="IPR036236">
    <property type="entry name" value="Znf_C2H2_sf"/>
</dbReference>
<dbReference type="GO" id="GO:0006357">
    <property type="term" value="P:regulation of transcription by RNA polymerase II"/>
    <property type="evidence" value="ECO:0000318"/>
    <property type="project" value="GO_Central"/>
</dbReference>
<keyword evidence="5" id="KW-0805">Transcription regulation</keyword>
<dbReference type="EnsemblMetazoa" id="XM_030974690">
    <property type="protein sequence ID" value="XP_030830550"/>
    <property type="gene ID" value="LOC115919950"/>
</dbReference>
<dbReference type="SUPFAM" id="SSF57667">
    <property type="entry name" value="beta-beta-alpha zinc fingers"/>
    <property type="match status" value="1"/>
</dbReference>
<dbReference type="PANTHER" id="PTHR46481">
    <property type="entry name" value="ZINC FINGER BED DOMAIN-CONTAINING PROTEIN 4"/>
    <property type="match status" value="1"/>
</dbReference>
<dbReference type="KEGG" id="spu:115919950"/>
<reference evidence="13" key="1">
    <citation type="submission" date="2015-02" db="EMBL/GenBank/DDBJ databases">
        <title>Genome sequencing for Strongylocentrotus purpuratus.</title>
        <authorList>
            <person name="Murali S."/>
            <person name="Liu Y."/>
            <person name="Vee V."/>
            <person name="English A."/>
            <person name="Wang M."/>
            <person name="Skinner E."/>
            <person name="Han Y."/>
            <person name="Muzny D.M."/>
            <person name="Worley K.C."/>
            <person name="Gibbs R.A."/>
        </authorList>
    </citation>
    <scope>NUCLEOTIDE SEQUENCE</scope>
</reference>
<dbReference type="Pfam" id="PF02892">
    <property type="entry name" value="zf-BED"/>
    <property type="match status" value="1"/>
</dbReference>
<evidence type="ECO:0000256" key="5">
    <source>
        <dbReference type="ARBA" id="ARBA00023015"/>
    </source>
</evidence>
<dbReference type="GO" id="GO:0009791">
    <property type="term" value="P:post-embryonic development"/>
    <property type="evidence" value="ECO:0007669"/>
    <property type="project" value="UniProtKB-ARBA"/>
</dbReference>
<dbReference type="Proteomes" id="UP000007110">
    <property type="component" value="Unassembled WGS sequence"/>
</dbReference>
<dbReference type="SUPFAM" id="SSF53098">
    <property type="entry name" value="Ribonuclease H-like"/>
    <property type="match status" value="1"/>
</dbReference>
<evidence type="ECO:0000256" key="3">
    <source>
        <dbReference type="ARBA" id="ARBA00022771"/>
    </source>
</evidence>
<evidence type="ECO:0000256" key="6">
    <source>
        <dbReference type="ARBA" id="ARBA00023125"/>
    </source>
</evidence>
<dbReference type="InterPro" id="IPR052035">
    <property type="entry name" value="ZnF_BED_domain_contain"/>
</dbReference>
<evidence type="ECO:0000256" key="2">
    <source>
        <dbReference type="ARBA" id="ARBA00022723"/>
    </source>
</evidence>
<evidence type="ECO:0000313" key="13">
    <source>
        <dbReference type="Proteomes" id="UP000007110"/>
    </source>
</evidence>
<feature type="region of interest" description="Disordered" evidence="10">
    <location>
        <begin position="76"/>
        <end position="133"/>
    </location>
</feature>
<proteinExistence type="predicted"/>
<organism evidence="12 13">
    <name type="scientific">Strongylocentrotus purpuratus</name>
    <name type="common">Purple sea urchin</name>
    <dbReference type="NCBI Taxonomy" id="7668"/>
    <lineage>
        <taxon>Eukaryota</taxon>
        <taxon>Metazoa</taxon>
        <taxon>Echinodermata</taxon>
        <taxon>Eleutherozoa</taxon>
        <taxon>Echinozoa</taxon>
        <taxon>Echinoidea</taxon>
        <taxon>Euechinoidea</taxon>
        <taxon>Echinacea</taxon>
        <taxon>Camarodonta</taxon>
        <taxon>Echinidea</taxon>
        <taxon>Strongylocentrotidae</taxon>
        <taxon>Strongylocentrotus</taxon>
    </lineage>
</organism>
<keyword evidence="2" id="KW-0479">Metal-binding</keyword>
<dbReference type="SMART" id="SM00614">
    <property type="entry name" value="ZnF_BED"/>
    <property type="match status" value="1"/>
</dbReference>
<evidence type="ECO:0000256" key="9">
    <source>
        <dbReference type="PROSITE-ProRule" id="PRU00027"/>
    </source>
</evidence>
<dbReference type="SUPFAM" id="SSF140996">
    <property type="entry name" value="Hermes dimerisation domain"/>
    <property type="match status" value="1"/>
</dbReference>
<evidence type="ECO:0000256" key="10">
    <source>
        <dbReference type="SAM" id="MobiDB-lite"/>
    </source>
</evidence>
<dbReference type="RefSeq" id="XP_030830550.1">
    <property type="nucleotide sequence ID" value="XM_030974690.1"/>
</dbReference>
<name>A0A7M7N3G1_STRPU</name>
<keyword evidence="6" id="KW-0238">DNA-binding</keyword>
<accession>A0A7M7N3G1</accession>
<evidence type="ECO:0000256" key="7">
    <source>
        <dbReference type="ARBA" id="ARBA00023163"/>
    </source>
</evidence>
<dbReference type="Pfam" id="PF05699">
    <property type="entry name" value="Dimer_Tnp_hAT"/>
    <property type="match status" value="1"/>
</dbReference>
<dbReference type="GeneID" id="115919950"/>
<dbReference type="OMA" id="ISLDFWT"/>